<evidence type="ECO:0000256" key="5">
    <source>
        <dbReference type="ARBA" id="ARBA00022989"/>
    </source>
</evidence>
<reference evidence="9 10" key="1">
    <citation type="submission" date="2019-03" db="EMBL/GenBank/DDBJ databases">
        <title>Sequencing the genomes of 1000 actinobacteria strains.</title>
        <authorList>
            <person name="Klenk H.-P."/>
        </authorList>
    </citation>
    <scope>NUCLEOTIDE SEQUENCE [LARGE SCALE GENOMIC DNA]</scope>
    <source>
        <strain evidence="9 10">DSM 18936</strain>
    </source>
</reference>
<protein>
    <submittedName>
        <fullName evidence="9">Putative MFS family arabinose efflux permease</fullName>
    </submittedName>
</protein>
<comment type="caution">
    <text evidence="9">The sequence shown here is derived from an EMBL/GenBank/DDBJ whole genome shotgun (WGS) entry which is preliminary data.</text>
</comment>
<feature type="transmembrane region" description="Helical" evidence="7">
    <location>
        <begin position="120"/>
        <end position="148"/>
    </location>
</feature>
<feature type="transmembrane region" description="Helical" evidence="7">
    <location>
        <begin position="22"/>
        <end position="41"/>
    </location>
</feature>
<dbReference type="CDD" id="cd06173">
    <property type="entry name" value="MFS_MefA_like"/>
    <property type="match status" value="1"/>
</dbReference>
<feature type="transmembrane region" description="Helical" evidence="7">
    <location>
        <begin position="235"/>
        <end position="256"/>
    </location>
</feature>
<keyword evidence="5 7" id="KW-1133">Transmembrane helix</keyword>
<feature type="transmembrane region" description="Helical" evidence="7">
    <location>
        <begin position="196"/>
        <end position="214"/>
    </location>
</feature>
<evidence type="ECO:0000256" key="6">
    <source>
        <dbReference type="ARBA" id="ARBA00023136"/>
    </source>
</evidence>
<dbReference type="Pfam" id="PF05977">
    <property type="entry name" value="MFS_3"/>
    <property type="match status" value="1"/>
</dbReference>
<evidence type="ECO:0000259" key="8">
    <source>
        <dbReference type="PROSITE" id="PS50850"/>
    </source>
</evidence>
<organism evidence="9 10">
    <name type="scientific">Ilumatobacter fluminis</name>
    <dbReference type="NCBI Taxonomy" id="467091"/>
    <lineage>
        <taxon>Bacteria</taxon>
        <taxon>Bacillati</taxon>
        <taxon>Actinomycetota</taxon>
        <taxon>Acidimicrobiia</taxon>
        <taxon>Acidimicrobiales</taxon>
        <taxon>Ilumatobacteraceae</taxon>
        <taxon>Ilumatobacter</taxon>
    </lineage>
</organism>
<dbReference type="SUPFAM" id="SSF103473">
    <property type="entry name" value="MFS general substrate transporter"/>
    <property type="match status" value="1"/>
</dbReference>
<dbReference type="AlphaFoldDB" id="A0A4R7I067"/>
<feature type="transmembrane region" description="Helical" evidence="7">
    <location>
        <begin position="61"/>
        <end position="82"/>
    </location>
</feature>
<feature type="transmembrane region" description="Helical" evidence="7">
    <location>
        <begin position="328"/>
        <end position="349"/>
    </location>
</feature>
<keyword evidence="3" id="KW-1003">Cell membrane</keyword>
<dbReference type="Gene3D" id="1.20.1250.20">
    <property type="entry name" value="MFS general substrate transporter like domains"/>
    <property type="match status" value="1"/>
</dbReference>
<feature type="transmembrane region" description="Helical" evidence="7">
    <location>
        <begin position="169"/>
        <end position="190"/>
    </location>
</feature>
<evidence type="ECO:0000256" key="4">
    <source>
        <dbReference type="ARBA" id="ARBA00022692"/>
    </source>
</evidence>
<dbReference type="PANTHER" id="PTHR23513">
    <property type="entry name" value="INTEGRAL MEMBRANE EFFLUX PROTEIN-RELATED"/>
    <property type="match status" value="1"/>
</dbReference>
<keyword evidence="6 7" id="KW-0472">Membrane</keyword>
<evidence type="ECO:0000313" key="9">
    <source>
        <dbReference type="EMBL" id="TDT16785.1"/>
    </source>
</evidence>
<dbReference type="InterPro" id="IPR010290">
    <property type="entry name" value="TM_effector"/>
</dbReference>
<dbReference type="PANTHER" id="PTHR23513:SF11">
    <property type="entry name" value="STAPHYLOFERRIN A TRANSPORTER"/>
    <property type="match status" value="1"/>
</dbReference>
<dbReference type="GO" id="GO:0005886">
    <property type="term" value="C:plasma membrane"/>
    <property type="evidence" value="ECO:0007669"/>
    <property type="project" value="UniProtKB-SubCell"/>
</dbReference>
<evidence type="ECO:0000313" key="10">
    <source>
        <dbReference type="Proteomes" id="UP000294558"/>
    </source>
</evidence>
<gene>
    <name evidence="9" type="ORF">BDK89_2383</name>
</gene>
<dbReference type="RefSeq" id="WP_166657541.1">
    <property type="nucleotide sequence ID" value="NZ_SOAU01000001.1"/>
</dbReference>
<dbReference type="PROSITE" id="PS50850">
    <property type="entry name" value="MFS"/>
    <property type="match status" value="1"/>
</dbReference>
<comment type="subcellular location">
    <subcellularLocation>
        <location evidence="1">Cell membrane</location>
        <topology evidence="1">Multi-pass membrane protein</topology>
    </subcellularLocation>
</comment>
<dbReference type="EMBL" id="SOAU01000001">
    <property type="protein sequence ID" value="TDT16785.1"/>
    <property type="molecule type" value="Genomic_DNA"/>
</dbReference>
<proteinExistence type="predicted"/>
<feature type="domain" description="Major facilitator superfamily (MFS) profile" evidence="8">
    <location>
        <begin position="28"/>
        <end position="437"/>
    </location>
</feature>
<keyword evidence="2" id="KW-0813">Transport</keyword>
<sequence>MGASTSTEATPRQRHRPGTARAALAYPAFRTLFIGTALSSVGTWMQNFTLPAYLDSRTGSAGLVGLMVFAQLGPLLLLSIPAGMLADRVNRTRLVIAMQTTMLVFSLVLAGLVATDAPLWTLFAAQLAIGIANTVNAPAFSASIPMLVDRADLPGAISLNSAMINGSRILGPAFAALLAALGVSIAQLFLVNSATFLFLIVPLFFVALPQVAGKSTAKGWRQLRAGVDIVRGRRVLSRVIGTMFMFSLVCLPYVGLFPSVARLNFDLDPEGNGYRLLYIVWGLGAFFGALAVGTWLSRRDTRRLIPFGLLLFAVSLGVFSLLSSLVLALPVAFALGFVYFMTATALASVMQRNLADNERAMAMPLWFMAFGGTVPVGNLIGGPIMDAVGARWVLGFGAAFALFLAWWANLARLDEDDFLPVDEGGEPFVPVNANRAF</sequence>
<dbReference type="Proteomes" id="UP000294558">
    <property type="component" value="Unassembled WGS sequence"/>
</dbReference>
<dbReference type="InterPro" id="IPR020846">
    <property type="entry name" value="MFS_dom"/>
</dbReference>
<dbReference type="GO" id="GO:0022857">
    <property type="term" value="F:transmembrane transporter activity"/>
    <property type="evidence" value="ECO:0007669"/>
    <property type="project" value="InterPro"/>
</dbReference>
<feature type="transmembrane region" description="Helical" evidence="7">
    <location>
        <begin position="94"/>
        <end position="114"/>
    </location>
</feature>
<evidence type="ECO:0000256" key="2">
    <source>
        <dbReference type="ARBA" id="ARBA00022448"/>
    </source>
</evidence>
<accession>A0A4R7I067</accession>
<dbReference type="InterPro" id="IPR036259">
    <property type="entry name" value="MFS_trans_sf"/>
</dbReference>
<feature type="transmembrane region" description="Helical" evidence="7">
    <location>
        <begin position="392"/>
        <end position="410"/>
    </location>
</feature>
<feature type="transmembrane region" description="Helical" evidence="7">
    <location>
        <begin position="361"/>
        <end position="380"/>
    </location>
</feature>
<feature type="transmembrane region" description="Helical" evidence="7">
    <location>
        <begin position="276"/>
        <end position="297"/>
    </location>
</feature>
<evidence type="ECO:0000256" key="7">
    <source>
        <dbReference type="SAM" id="Phobius"/>
    </source>
</evidence>
<keyword evidence="10" id="KW-1185">Reference proteome</keyword>
<feature type="transmembrane region" description="Helical" evidence="7">
    <location>
        <begin position="304"/>
        <end position="322"/>
    </location>
</feature>
<keyword evidence="4 7" id="KW-0812">Transmembrane</keyword>
<evidence type="ECO:0000256" key="1">
    <source>
        <dbReference type="ARBA" id="ARBA00004651"/>
    </source>
</evidence>
<evidence type="ECO:0000256" key="3">
    <source>
        <dbReference type="ARBA" id="ARBA00022475"/>
    </source>
</evidence>
<name>A0A4R7I067_9ACTN</name>